<feature type="region of interest" description="Disordered" evidence="1">
    <location>
        <begin position="72"/>
        <end position="99"/>
    </location>
</feature>
<dbReference type="Proteomes" id="UP000092460">
    <property type="component" value="Unassembled WGS sequence"/>
</dbReference>
<evidence type="ECO:0000256" key="1">
    <source>
        <dbReference type="SAM" id="MobiDB-lite"/>
    </source>
</evidence>
<feature type="region of interest" description="Disordered" evidence="1">
    <location>
        <begin position="151"/>
        <end position="189"/>
    </location>
</feature>
<feature type="compositionally biased region" description="Polar residues" evidence="1">
    <location>
        <begin position="443"/>
        <end position="457"/>
    </location>
</feature>
<dbReference type="EMBL" id="JXJN01007344">
    <property type="status" value="NOT_ANNOTATED_CDS"/>
    <property type="molecule type" value="Genomic_DNA"/>
</dbReference>
<organism evidence="3 4">
    <name type="scientific">Glossina palpalis gambiensis</name>
    <dbReference type="NCBI Taxonomy" id="67801"/>
    <lineage>
        <taxon>Eukaryota</taxon>
        <taxon>Metazoa</taxon>
        <taxon>Ecdysozoa</taxon>
        <taxon>Arthropoda</taxon>
        <taxon>Hexapoda</taxon>
        <taxon>Insecta</taxon>
        <taxon>Pterygota</taxon>
        <taxon>Neoptera</taxon>
        <taxon>Endopterygota</taxon>
        <taxon>Diptera</taxon>
        <taxon>Brachycera</taxon>
        <taxon>Muscomorpha</taxon>
        <taxon>Hippoboscoidea</taxon>
        <taxon>Glossinidae</taxon>
        <taxon>Glossina</taxon>
    </lineage>
</organism>
<feature type="region of interest" description="Disordered" evidence="1">
    <location>
        <begin position="359"/>
        <end position="381"/>
    </location>
</feature>
<reference evidence="4" key="1">
    <citation type="submission" date="2015-01" db="EMBL/GenBank/DDBJ databases">
        <authorList>
            <person name="Aksoy S."/>
            <person name="Warren W."/>
            <person name="Wilson R.K."/>
        </authorList>
    </citation>
    <scope>NUCLEOTIDE SEQUENCE [LARGE SCALE GENOMIC DNA]</scope>
    <source>
        <strain evidence="4">IAEA</strain>
    </source>
</reference>
<keyword evidence="4" id="KW-1185">Reference proteome</keyword>
<dbReference type="InterPro" id="IPR005162">
    <property type="entry name" value="Retrotrans_gag_dom"/>
</dbReference>
<dbReference type="AlphaFoldDB" id="A0A1B0B1V5"/>
<sequence length="469" mass="52856">MNPSFNPAHASQTVDESLATRLDPVFQRFQLGGSYTTAEYPADSSAASLFDSLSRKLTHLFKMSDDETPNIAHNASGNIADNSCSGHRQPGPAGGTASPDLELASMLKQQHKMLLSCMQEIGNLKQEKSAAAQRTQLRDSEGTQNFLMAATSSTPQQQMPPQTVALPSGRHQHDQQAGQQRTSDENARRRNIDLNRWHVKFDGSGKGLKVESFVFRAERLRQQQQISYEVLFAEFHCLVTGQASKWYWQLLEDREGDVTFEYFALKAEVLNQFKTADSDYELIIEIMERKQQHAESFEDYYAEIHDLTFRLRRNIPESEMIKIMKSNVKPSLATLIFATKVESVGEFKAECKRAEELLKESRSRPKHISEIGQEGERSDGVHREAVEALVPRHSQSSDRQRGIDGAIKYDKRWVNTCNTTQRSERAASSATNNATCSPAKARGNSSNSNTTATYDHTSTSDRKRVCYYR</sequence>
<dbReference type="VEuPathDB" id="VectorBase:GPPI016175"/>
<reference evidence="3" key="2">
    <citation type="submission" date="2020-05" db="UniProtKB">
        <authorList>
            <consortium name="EnsemblMetazoa"/>
        </authorList>
    </citation>
    <scope>IDENTIFICATION</scope>
    <source>
        <strain evidence="3">IAEA</strain>
    </source>
</reference>
<proteinExistence type="predicted"/>
<name>A0A1B0B1V5_9MUSC</name>
<dbReference type="STRING" id="67801.A0A1B0B1V5"/>
<dbReference type="Pfam" id="PF03732">
    <property type="entry name" value="Retrotrans_gag"/>
    <property type="match status" value="1"/>
</dbReference>
<evidence type="ECO:0000313" key="3">
    <source>
        <dbReference type="EnsemblMetazoa" id="GPPI016175-PA"/>
    </source>
</evidence>
<protein>
    <recommendedName>
        <fullName evidence="2">Retrotransposon gag domain-containing protein</fullName>
    </recommendedName>
</protein>
<evidence type="ECO:0000259" key="2">
    <source>
        <dbReference type="Pfam" id="PF03732"/>
    </source>
</evidence>
<feature type="region of interest" description="Disordered" evidence="1">
    <location>
        <begin position="420"/>
        <end position="462"/>
    </location>
</feature>
<dbReference type="EnsemblMetazoa" id="GPPI016175-RA">
    <property type="protein sequence ID" value="GPPI016175-PA"/>
    <property type="gene ID" value="GPPI016175"/>
</dbReference>
<accession>A0A1B0B1V5</accession>
<feature type="domain" description="Retrotransposon gag" evidence="2">
    <location>
        <begin position="235"/>
        <end position="322"/>
    </location>
</feature>
<feature type="compositionally biased region" description="Low complexity" evidence="1">
    <location>
        <begin position="151"/>
        <end position="163"/>
    </location>
</feature>
<evidence type="ECO:0000313" key="4">
    <source>
        <dbReference type="Proteomes" id="UP000092460"/>
    </source>
</evidence>
<feature type="compositionally biased region" description="Low complexity" evidence="1">
    <location>
        <begin position="426"/>
        <end position="435"/>
    </location>
</feature>
<feature type="compositionally biased region" description="Polar residues" evidence="1">
    <location>
        <begin position="72"/>
        <end position="86"/>
    </location>
</feature>